<accession>A0AAV4TTM9</accession>
<dbReference type="PANTHER" id="PTHR31511:SF12">
    <property type="entry name" value="RHO TERMINATION FACTOR N-TERMINAL DOMAIN-CONTAINING PROTEIN"/>
    <property type="match status" value="1"/>
</dbReference>
<evidence type="ECO:0000313" key="1">
    <source>
        <dbReference type="EMBL" id="GIY48177.1"/>
    </source>
</evidence>
<keyword evidence="2" id="KW-1185">Reference proteome</keyword>
<dbReference type="SUPFAM" id="SSF56672">
    <property type="entry name" value="DNA/RNA polymerases"/>
    <property type="match status" value="1"/>
</dbReference>
<protein>
    <recommendedName>
        <fullName evidence="3">DNA-directed DNA polymerase</fullName>
    </recommendedName>
</protein>
<dbReference type="GO" id="GO:0071897">
    <property type="term" value="P:DNA biosynthetic process"/>
    <property type="evidence" value="ECO:0007669"/>
    <property type="project" value="UniProtKB-ARBA"/>
</dbReference>
<dbReference type="InterPro" id="IPR043502">
    <property type="entry name" value="DNA/RNA_pol_sf"/>
</dbReference>
<proteinExistence type="predicted"/>
<sequence length="367" mass="43484">MALMIEKGVRGGISQCCNRYSKANNKYMKEYDKNKESNYLMYLDANNLYGWAMSQYLPHGGVKWVKNDNNIKNILECPDDSKKGYILEVDLEYPKELRDYHTDLPLAPEKKIPDGSKHEKLLTTLYDKTSYVLHYKSLKQYLEMGLKLKKVHRILEFDQSDWLKKYIDLNTEMRKNATNEFEKDFCKLMNNSVFGKTIENVRKRVNIKFCTRYEQAKKLISKPNFKHLTIFNENLVAIHMIKTEIKLDKPIYVGMSILDLSKHLMYDFHYNVMKPKYKDLTLLYMDTDSLTYIKTDDFYEDMKNMIDYFDSSDYQENNIYNIPRCNKKVLGLMKDENKGVIMEEFVGLRSKMYSIALFLSTFTSFSL</sequence>
<name>A0AAV4TTM9_9ARAC</name>
<dbReference type="EMBL" id="BPLQ01010067">
    <property type="protein sequence ID" value="GIY48177.1"/>
    <property type="molecule type" value="Genomic_DNA"/>
</dbReference>
<evidence type="ECO:0008006" key="3">
    <source>
        <dbReference type="Google" id="ProtNLM"/>
    </source>
</evidence>
<dbReference type="AlphaFoldDB" id="A0AAV4TTM9"/>
<dbReference type="PANTHER" id="PTHR31511">
    <property type="entry name" value="PROTEIN CBG23764"/>
    <property type="match status" value="1"/>
</dbReference>
<dbReference type="Proteomes" id="UP001054837">
    <property type="component" value="Unassembled WGS sequence"/>
</dbReference>
<gene>
    <name evidence="1" type="primary">AVEN_114505_1</name>
    <name evidence="1" type="ORF">CDAR_285541</name>
</gene>
<reference evidence="1 2" key="1">
    <citation type="submission" date="2021-06" db="EMBL/GenBank/DDBJ databases">
        <title>Caerostris darwini draft genome.</title>
        <authorList>
            <person name="Kono N."/>
            <person name="Arakawa K."/>
        </authorList>
    </citation>
    <scope>NUCLEOTIDE SEQUENCE [LARGE SCALE GENOMIC DNA]</scope>
</reference>
<comment type="caution">
    <text evidence="1">The sequence shown here is derived from an EMBL/GenBank/DDBJ whole genome shotgun (WGS) entry which is preliminary data.</text>
</comment>
<evidence type="ECO:0000313" key="2">
    <source>
        <dbReference type="Proteomes" id="UP001054837"/>
    </source>
</evidence>
<organism evidence="1 2">
    <name type="scientific">Caerostris darwini</name>
    <dbReference type="NCBI Taxonomy" id="1538125"/>
    <lineage>
        <taxon>Eukaryota</taxon>
        <taxon>Metazoa</taxon>
        <taxon>Ecdysozoa</taxon>
        <taxon>Arthropoda</taxon>
        <taxon>Chelicerata</taxon>
        <taxon>Arachnida</taxon>
        <taxon>Araneae</taxon>
        <taxon>Araneomorphae</taxon>
        <taxon>Entelegynae</taxon>
        <taxon>Araneoidea</taxon>
        <taxon>Araneidae</taxon>
        <taxon>Caerostris</taxon>
    </lineage>
</organism>